<evidence type="ECO:0000256" key="2">
    <source>
        <dbReference type="ARBA" id="ARBA00022840"/>
    </source>
</evidence>
<dbReference type="Pfam" id="PF02954">
    <property type="entry name" value="HTH_8"/>
    <property type="match status" value="1"/>
</dbReference>
<dbReference type="Gene3D" id="1.10.10.60">
    <property type="entry name" value="Homeodomain-like"/>
    <property type="match status" value="1"/>
</dbReference>
<dbReference type="GO" id="GO:0006355">
    <property type="term" value="P:regulation of DNA-templated transcription"/>
    <property type="evidence" value="ECO:0007669"/>
    <property type="project" value="InterPro"/>
</dbReference>
<keyword evidence="8" id="KW-1185">Reference proteome</keyword>
<dbReference type="OrthoDB" id="9804019at2"/>
<dbReference type="InterPro" id="IPR011006">
    <property type="entry name" value="CheY-like_superfamily"/>
</dbReference>
<keyword evidence="3" id="KW-0805">Transcription regulation</keyword>
<evidence type="ECO:0000313" key="8">
    <source>
        <dbReference type="Proteomes" id="UP000003374"/>
    </source>
</evidence>
<dbReference type="SUPFAM" id="SSF52172">
    <property type="entry name" value="CheY-like"/>
    <property type="match status" value="1"/>
</dbReference>
<dbReference type="FunFam" id="3.40.50.300:FF:000006">
    <property type="entry name" value="DNA-binding transcriptional regulator NtrC"/>
    <property type="match status" value="1"/>
</dbReference>
<dbReference type="GO" id="GO:0043565">
    <property type="term" value="F:sequence-specific DNA binding"/>
    <property type="evidence" value="ECO:0007669"/>
    <property type="project" value="InterPro"/>
</dbReference>
<dbReference type="InterPro" id="IPR058031">
    <property type="entry name" value="AAA_lid_NorR"/>
</dbReference>
<gene>
    <name evidence="7" type="ORF">NB231_01983</name>
</gene>
<evidence type="ECO:0000256" key="4">
    <source>
        <dbReference type="ARBA" id="ARBA00023125"/>
    </source>
</evidence>
<evidence type="ECO:0000313" key="7">
    <source>
        <dbReference type="EMBL" id="EAR20647.1"/>
    </source>
</evidence>
<dbReference type="Pfam" id="PF06490">
    <property type="entry name" value="FleQ"/>
    <property type="match status" value="1"/>
</dbReference>
<evidence type="ECO:0000256" key="3">
    <source>
        <dbReference type="ARBA" id="ARBA00023015"/>
    </source>
</evidence>
<dbReference type="RefSeq" id="WP_004999300.1">
    <property type="nucleotide sequence ID" value="NZ_CH672427.1"/>
</dbReference>
<dbReference type="CDD" id="cd00009">
    <property type="entry name" value="AAA"/>
    <property type="match status" value="1"/>
</dbReference>
<dbReference type="InterPro" id="IPR027417">
    <property type="entry name" value="P-loop_NTPase"/>
</dbReference>
<dbReference type="STRING" id="314278.NB231_01983"/>
<dbReference type="EMBL" id="AAOF01000018">
    <property type="protein sequence ID" value="EAR20647.1"/>
    <property type="molecule type" value="Genomic_DNA"/>
</dbReference>
<dbReference type="PROSITE" id="PS00676">
    <property type="entry name" value="SIGMA54_INTERACT_2"/>
    <property type="match status" value="1"/>
</dbReference>
<keyword evidence="2" id="KW-0067">ATP-binding</keyword>
<dbReference type="SMART" id="SM00382">
    <property type="entry name" value="AAA"/>
    <property type="match status" value="1"/>
</dbReference>
<name>A4BUD3_9GAMM</name>
<dbReference type="InterPro" id="IPR025944">
    <property type="entry name" value="Sigma_54_int_dom_CS"/>
</dbReference>
<dbReference type="InterPro" id="IPR002078">
    <property type="entry name" value="Sigma_54_int"/>
</dbReference>
<dbReference type="Gene3D" id="3.40.50.2300">
    <property type="match status" value="1"/>
</dbReference>
<keyword evidence="4" id="KW-0238">DNA-binding</keyword>
<dbReference type="PRINTS" id="PR01590">
    <property type="entry name" value="HTHFIS"/>
</dbReference>
<dbReference type="InterPro" id="IPR003593">
    <property type="entry name" value="AAA+_ATPase"/>
</dbReference>
<dbReference type="PROSITE" id="PS00688">
    <property type="entry name" value="SIGMA54_INTERACT_3"/>
    <property type="match status" value="1"/>
</dbReference>
<sequence>MVKVLVLDRDADRARGIEAVIHFLEHEPVVVSRAEMLATIGQQTGYALGLITDDPSEARTSAWLAALGQTLPNLPVFLLRPCGVRAPNGGALAGNVLGTLGYPLRQQELSAALRQALSHNAQQGDSAQRAALAALPRLVGESTAMQRVRQLIGQVAGSDATVLILGESGTGKEIVARQIHAQSNRRDQPFVPINCGAIPTELLESELFGHEKGAFTGAVSSRRGRFELAQGGSLFLDEIGDMSLHMQVKLLRVLQERTYERVGGNKTHQADVRVIAATHRDLEVQIAQDAFREDLFYRLNVFPIEVPALRQRIADLPVLAEELIRRIEAEGRGVVRLTAQALSVLSQYGWPGNVRELANLIERLAILRPYGEAGVADLPEKILEHARHAAAEQQAAGAQSAADHSALGSADALSRIVVPDDGIDLKEWLTDMEIRFIRQALDLTDGVVARAAKLLRLRRTTLVEKLRKYGIQREGMDVS</sequence>
<dbReference type="Gene3D" id="3.40.50.300">
    <property type="entry name" value="P-loop containing nucleotide triphosphate hydrolases"/>
    <property type="match status" value="1"/>
</dbReference>
<feature type="domain" description="Sigma-54 factor interaction" evidence="6">
    <location>
        <begin position="138"/>
        <end position="366"/>
    </location>
</feature>
<keyword evidence="1" id="KW-0547">Nucleotide-binding</keyword>
<dbReference type="PROSITE" id="PS50045">
    <property type="entry name" value="SIGMA54_INTERACT_4"/>
    <property type="match status" value="1"/>
</dbReference>
<evidence type="ECO:0000256" key="1">
    <source>
        <dbReference type="ARBA" id="ARBA00022741"/>
    </source>
</evidence>
<reference evidence="7 8" key="1">
    <citation type="submission" date="2006-02" db="EMBL/GenBank/DDBJ databases">
        <authorList>
            <person name="Waterbury J."/>
            <person name="Ferriera S."/>
            <person name="Johnson J."/>
            <person name="Kravitz S."/>
            <person name="Halpern A."/>
            <person name="Remington K."/>
            <person name="Beeson K."/>
            <person name="Tran B."/>
            <person name="Rogers Y.-H."/>
            <person name="Friedman R."/>
            <person name="Venter J.C."/>
        </authorList>
    </citation>
    <scope>NUCLEOTIDE SEQUENCE [LARGE SCALE GENOMIC DNA]</scope>
    <source>
        <strain evidence="7 8">Nb-231</strain>
    </source>
</reference>
<dbReference type="Proteomes" id="UP000003374">
    <property type="component" value="Unassembled WGS sequence"/>
</dbReference>
<dbReference type="InterPro" id="IPR010518">
    <property type="entry name" value="FleQ"/>
</dbReference>
<evidence type="ECO:0000256" key="5">
    <source>
        <dbReference type="ARBA" id="ARBA00023163"/>
    </source>
</evidence>
<keyword evidence="5" id="KW-0804">Transcription</keyword>
<dbReference type="SUPFAM" id="SSF46689">
    <property type="entry name" value="Homeodomain-like"/>
    <property type="match status" value="1"/>
</dbReference>
<dbReference type="PANTHER" id="PTHR32071:SF117">
    <property type="entry name" value="PTS-DEPENDENT DIHYDROXYACETONE KINASE OPERON REGULATORY PROTEIN-RELATED"/>
    <property type="match status" value="1"/>
</dbReference>
<dbReference type="InterPro" id="IPR025943">
    <property type="entry name" value="Sigma_54_int_dom_ATP-bd_2"/>
</dbReference>
<dbReference type="Pfam" id="PF25601">
    <property type="entry name" value="AAA_lid_14"/>
    <property type="match status" value="1"/>
</dbReference>
<proteinExistence type="predicted"/>
<evidence type="ECO:0000259" key="6">
    <source>
        <dbReference type="PROSITE" id="PS50045"/>
    </source>
</evidence>
<dbReference type="eggNOG" id="COG2204">
    <property type="taxonomic scope" value="Bacteria"/>
</dbReference>
<dbReference type="InterPro" id="IPR009057">
    <property type="entry name" value="Homeodomain-like_sf"/>
</dbReference>
<dbReference type="PROSITE" id="PS00675">
    <property type="entry name" value="SIGMA54_INTERACT_1"/>
    <property type="match status" value="1"/>
</dbReference>
<dbReference type="GO" id="GO:0005524">
    <property type="term" value="F:ATP binding"/>
    <property type="evidence" value="ECO:0007669"/>
    <property type="project" value="UniProtKB-KW"/>
</dbReference>
<dbReference type="PANTHER" id="PTHR32071">
    <property type="entry name" value="TRANSCRIPTIONAL REGULATORY PROTEIN"/>
    <property type="match status" value="1"/>
</dbReference>
<dbReference type="HOGENOM" id="CLU_000445_0_7_6"/>
<dbReference type="SUPFAM" id="SSF52540">
    <property type="entry name" value="P-loop containing nucleoside triphosphate hydrolases"/>
    <property type="match status" value="1"/>
</dbReference>
<dbReference type="InterPro" id="IPR025662">
    <property type="entry name" value="Sigma_54_int_dom_ATP-bd_1"/>
</dbReference>
<organism evidence="7 8">
    <name type="scientific">Nitrococcus mobilis Nb-231</name>
    <dbReference type="NCBI Taxonomy" id="314278"/>
    <lineage>
        <taxon>Bacteria</taxon>
        <taxon>Pseudomonadati</taxon>
        <taxon>Pseudomonadota</taxon>
        <taxon>Gammaproteobacteria</taxon>
        <taxon>Chromatiales</taxon>
        <taxon>Ectothiorhodospiraceae</taxon>
        <taxon>Nitrococcus</taxon>
    </lineage>
</organism>
<dbReference type="Gene3D" id="1.10.8.60">
    <property type="match status" value="1"/>
</dbReference>
<dbReference type="InterPro" id="IPR002197">
    <property type="entry name" value="HTH_Fis"/>
</dbReference>
<dbReference type="Pfam" id="PF00158">
    <property type="entry name" value="Sigma54_activat"/>
    <property type="match status" value="1"/>
</dbReference>
<protein>
    <submittedName>
        <fullName evidence="7">Sigma-54 specific, transcriptional regulator, Fis family protein</fullName>
    </submittedName>
</protein>
<comment type="caution">
    <text evidence="7">The sequence shown here is derived from an EMBL/GenBank/DDBJ whole genome shotgun (WGS) entry which is preliminary data.</text>
</comment>
<accession>A4BUD3</accession>
<dbReference type="AlphaFoldDB" id="A4BUD3"/>